<accession>A0A5C6CAL5</accession>
<dbReference type="Proteomes" id="UP000316304">
    <property type="component" value="Unassembled WGS sequence"/>
</dbReference>
<protein>
    <submittedName>
        <fullName evidence="1">Uncharacterized protein</fullName>
    </submittedName>
</protein>
<comment type="caution">
    <text evidence="1">The sequence shown here is derived from an EMBL/GenBank/DDBJ whole genome shotgun (WGS) entry which is preliminary data.</text>
</comment>
<keyword evidence="2" id="KW-1185">Reference proteome</keyword>
<evidence type="ECO:0000313" key="2">
    <source>
        <dbReference type="Proteomes" id="UP000316304"/>
    </source>
</evidence>
<organism evidence="1 2">
    <name type="scientific">Novipirellula galeiformis</name>
    <dbReference type="NCBI Taxonomy" id="2528004"/>
    <lineage>
        <taxon>Bacteria</taxon>
        <taxon>Pseudomonadati</taxon>
        <taxon>Planctomycetota</taxon>
        <taxon>Planctomycetia</taxon>
        <taxon>Pirellulales</taxon>
        <taxon>Pirellulaceae</taxon>
        <taxon>Novipirellula</taxon>
    </lineage>
</organism>
<proteinExistence type="predicted"/>
<dbReference type="AlphaFoldDB" id="A0A5C6CAL5"/>
<name>A0A5C6CAL5_9BACT</name>
<dbReference type="EMBL" id="SJPT01000006">
    <property type="protein sequence ID" value="TWU21753.1"/>
    <property type="molecule type" value="Genomic_DNA"/>
</dbReference>
<evidence type="ECO:0000313" key="1">
    <source>
        <dbReference type="EMBL" id="TWU21753.1"/>
    </source>
</evidence>
<gene>
    <name evidence="1" type="ORF">Pla52o_39400</name>
</gene>
<sequence>MRYELSQRQLSNLNESGRVLRVVVPASPDLPVDLRRWASERLPSVGALISSVKMIDVVCQPRQSKSEPGLAGLIGSIRDDFDESRFCIIVKVVEVTLTPQNVRGRVPRRQWPGGAIESFQTDSV</sequence>
<reference evidence="1 2" key="1">
    <citation type="submission" date="2019-02" db="EMBL/GenBank/DDBJ databases">
        <title>Deep-cultivation of Planctomycetes and their phenomic and genomic characterization uncovers novel biology.</title>
        <authorList>
            <person name="Wiegand S."/>
            <person name="Jogler M."/>
            <person name="Boedeker C."/>
            <person name="Pinto D."/>
            <person name="Vollmers J."/>
            <person name="Rivas-Marin E."/>
            <person name="Kohn T."/>
            <person name="Peeters S.H."/>
            <person name="Heuer A."/>
            <person name="Rast P."/>
            <person name="Oberbeckmann S."/>
            <person name="Bunk B."/>
            <person name="Jeske O."/>
            <person name="Meyerdierks A."/>
            <person name="Storesund J.E."/>
            <person name="Kallscheuer N."/>
            <person name="Luecker S."/>
            <person name="Lage O.M."/>
            <person name="Pohl T."/>
            <person name="Merkel B.J."/>
            <person name="Hornburger P."/>
            <person name="Mueller R.-W."/>
            <person name="Bruemmer F."/>
            <person name="Labrenz M."/>
            <person name="Spormann A.M."/>
            <person name="Op Den Camp H."/>
            <person name="Overmann J."/>
            <person name="Amann R."/>
            <person name="Jetten M.S.M."/>
            <person name="Mascher T."/>
            <person name="Medema M.H."/>
            <person name="Devos D.P."/>
            <person name="Kaster A.-K."/>
            <person name="Ovreas L."/>
            <person name="Rohde M."/>
            <person name="Galperin M.Y."/>
            <person name="Jogler C."/>
        </authorList>
    </citation>
    <scope>NUCLEOTIDE SEQUENCE [LARGE SCALE GENOMIC DNA]</scope>
    <source>
        <strain evidence="1 2">Pla52o</strain>
    </source>
</reference>